<dbReference type="RefSeq" id="WP_242766723.1">
    <property type="nucleotide sequence ID" value="NZ_JALDAY010000006.1"/>
</dbReference>
<keyword evidence="5" id="KW-1185">Reference proteome</keyword>
<dbReference type="InterPro" id="IPR036661">
    <property type="entry name" value="Luciferase-like_sf"/>
</dbReference>
<protein>
    <submittedName>
        <fullName evidence="4">LLM class flavin-dependent oxidoreductase</fullName>
    </submittedName>
</protein>
<gene>
    <name evidence="4" type="ORF">MQP27_20405</name>
</gene>
<feature type="domain" description="Luciferase-like" evidence="3">
    <location>
        <begin position="4"/>
        <end position="312"/>
    </location>
</feature>
<dbReference type="PANTHER" id="PTHR30137">
    <property type="entry name" value="LUCIFERASE-LIKE MONOOXYGENASE"/>
    <property type="match status" value="1"/>
</dbReference>
<keyword evidence="2" id="KW-0503">Monooxygenase</keyword>
<accession>A0ABS9Y8B1</accession>
<evidence type="ECO:0000256" key="2">
    <source>
        <dbReference type="ARBA" id="ARBA00023033"/>
    </source>
</evidence>
<evidence type="ECO:0000256" key="1">
    <source>
        <dbReference type="ARBA" id="ARBA00023002"/>
    </source>
</evidence>
<dbReference type="EMBL" id="JALDAY010000006">
    <property type="protein sequence ID" value="MCI3273463.1"/>
    <property type="molecule type" value="Genomic_DNA"/>
</dbReference>
<comment type="caution">
    <text evidence="4">The sequence shown here is derived from an EMBL/GenBank/DDBJ whole genome shotgun (WGS) entry which is preliminary data.</text>
</comment>
<dbReference type="PANTHER" id="PTHR30137:SF8">
    <property type="entry name" value="BLR5498 PROTEIN"/>
    <property type="match status" value="1"/>
</dbReference>
<dbReference type="InterPro" id="IPR050766">
    <property type="entry name" value="Bact_Lucif_Oxidored"/>
</dbReference>
<reference evidence="4" key="1">
    <citation type="submission" date="2022-03" db="EMBL/GenBank/DDBJ databases">
        <title>Streptomyces 7R015 and 7R016 isolated from Barleria lupulina in Thailand.</title>
        <authorList>
            <person name="Kanchanasin P."/>
            <person name="Phongsopitanun W."/>
            <person name="Tanasupawat S."/>
        </authorList>
    </citation>
    <scope>NUCLEOTIDE SEQUENCE</scope>
    <source>
        <strain evidence="4">7R015</strain>
    </source>
</reference>
<sequence length="352" mass="38941">MPIQFGIFDHIEMSGDQGVEALYESRIAYLKRAEAAGFYGFHLAEHHGHRLSASPSASVFLAALARETTTLKLIPTVVCLPLHHPVRVFEDMAMLDVLSHGRLELGLGKGITKFEHLQFGHDPEEASARAREISAMLLEAWETGIISSADSDFYDFMEMKLPFEPVQHPYPPLWTAGNVEVAGRGGHNFVTTGPVTAAMRARYDELRAASREEPGHQNPHVKDPLIGQTQTVVIAPTEAEAKKILDRAWSYYIESITRARGTVPPHLQTELPVMDNPVAQAVLERDPLESGMAVAGTVEQVRDYYVEQARLGHANYFVLMTPVGDMTPEEGNRTLDAFAEHVIPAVREAVDE</sequence>
<dbReference type="Pfam" id="PF00296">
    <property type="entry name" value="Bac_luciferase"/>
    <property type="match status" value="1"/>
</dbReference>
<dbReference type="Proteomes" id="UP001165269">
    <property type="component" value="Unassembled WGS sequence"/>
</dbReference>
<evidence type="ECO:0000313" key="5">
    <source>
        <dbReference type="Proteomes" id="UP001165269"/>
    </source>
</evidence>
<name>A0ABS9Y8B1_9ACTN</name>
<keyword evidence="1" id="KW-0560">Oxidoreductase</keyword>
<evidence type="ECO:0000313" key="4">
    <source>
        <dbReference type="EMBL" id="MCI3273463.1"/>
    </source>
</evidence>
<evidence type="ECO:0000259" key="3">
    <source>
        <dbReference type="Pfam" id="PF00296"/>
    </source>
</evidence>
<dbReference type="InterPro" id="IPR011251">
    <property type="entry name" value="Luciferase-like_dom"/>
</dbReference>
<dbReference type="Gene3D" id="3.20.20.30">
    <property type="entry name" value="Luciferase-like domain"/>
    <property type="match status" value="1"/>
</dbReference>
<dbReference type="SUPFAM" id="SSF51679">
    <property type="entry name" value="Bacterial luciferase-like"/>
    <property type="match status" value="1"/>
</dbReference>
<organism evidence="4 5">
    <name type="scientific">Streptomyces cylindrosporus</name>
    <dbReference type="NCBI Taxonomy" id="2927583"/>
    <lineage>
        <taxon>Bacteria</taxon>
        <taxon>Bacillati</taxon>
        <taxon>Actinomycetota</taxon>
        <taxon>Actinomycetes</taxon>
        <taxon>Kitasatosporales</taxon>
        <taxon>Streptomycetaceae</taxon>
        <taxon>Streptomyces</taxon>
    </lineage>
</organism>
<proteinExistence type="predicted"/>